<feature type="region of interest" description="Disordered" evidence="6">
    <location>
        <begin position="521"/>
        <end position="548"/>
    </location>
</feature>
<dbReference type="GO" id="GO:0006509">
    <property type="term" value="P:membrane protein ectodomain proteolysis"/>
    <property type="evidence" value="ECO:0007669"/>
    <property type="project" value="TreeGrafter"/>
</dbReference>
<feature type="chain" id="PRO_5003447268" description="Peptidase M12B domain-containing protein" evidence="7">
    <location>
        <begin position="17"/>
        <end position="548"/>
    </location>
</feature>
<dbReference type="InterPro" id="IPR001590">
    <property type="entry name" value="Peptidase_M12B"/>
</dbReference>
<dbReference type="PANTHER" id="PTHR11905">
    <property type="entry name" value="ADAM A DISINTEGRIN AND METALLOPROTEASE DOMAIN"/>
    <property type="match status" value="1"/>
</dbReference>
<keyword evidence="3 5" id="KW-0862">Zinc</keyword>
<dbReference type="PROSITE" id="PS50215">
    <property type="entry name" value="ADAM_MEPRO"/>
    <property type="match status" value="1"/>
</dbReference>
<feature type="binding site" evidence="5">
    <location>
        <position position="320"/>
    </location>
    <ligand>
        <name>Zn(2+)</name>
        <dbReference type="ChEBI" id="CHEBI:29105"/>
        <note>catalytic</note>
    </ligand>
</feature>
<dbReference type="EMBL" id="JO843969">
    <property type="protein sequence ID" value="AEO35586.1"/>
    <property type="molecule type" value="mRNA"/>
</dbReference>
<feature type="active site" evidence="5">
    <location>
        <position position="317"/>
    </location>
</feature>
<evidence type="ECO:0000256" key="2">
    <source>
        <dbReference type="ARBA" id="ARBA00022801"/>
    </source>
</evidence>
<dbReference type="InterPro" id="IPR034030">
    <property type="entry name" value="ZnMc_salivary_gland_MPs"/>
</dbReference>
<feature type="signal peptide" evidence="7">
    <location>
        <begin position="1"/>
        <end position="16"/>
    </location>
</feature>
<dbReference type="Gene3D" id="3.40.390.10">
    <property type="entry name" value="Collagenase (Catalytic Domain)"/>
    <property type="match status" value="1"/>
</dbReference>
<evidence type="ECO:0000256" key="7">
    <source>
        <dbReference type="SAM" id="SignalP"/>
    </source>
</evidence>
<dbReference type="InterPro" id="IPR024079">
    <property type="entry name" value="MetalloPept_cat_dom_sf"/>
</dbReference>
<feature type="compositionally biased region" description="Low complexity" evidence="6">
    <location>
        <begin position="521"/>
        <end position="534"/>
    </location>
</feature>
<name>G3MQ18_AMBMU</name>
<reference evidence="9" key="1">
    <citation type="journal article" date="2011" name="PLoS ONE">
        <title>A deep insight into the sialotranscriptome of the gulf coast tick, Amblyomma maculatum.</title>
        <authorList>
            <person name="Karim S."/>
            <person name="Singh P."/>
            <person name="Ribeiro J.M."/>
        </authorList>
    </citation>
    <scope>NUCLEOTIDE SEQUENCE</scope>
    <source>
        <tissue evidence="9">Salivary gland</tissue>
    </source>
</reference>
<dbReference type="Pfam" id="PF13582">
    <property type="entry name" value="Reprolysin_3"/>
    <property type="match status" value="1"/>
</dbReference>
<dbReference type="GO" id="GO:0004222">
    <property type="term" value="F:metalloendopeptidase activity"/>
    <property type="evidence" value="ECO:0007669"/>
    <property type="project" value="InterPro"/>
</dbReference>
<sequence>MWMIGLVLLSIHNTKALEKPRLVYPRLLEERSSDGRLALHVHDGLILNLRKATVAAPEFRVLTNEKGRTVTHLYDGEVINKNLYEDEEKLAAVEVTRNEAGVTMRGLVGPHHRIQPLPVLERSQEAVVPHLIYDIDHDEMLDKTLRRVEKDETVLTERAFGISPPSTVYIEFFVVTSKPHQHRFPETNHLIWYACIMVNFANLRLAQVTAPNVKLRLIGLERNEDEPYTFLSRDGYLHDEETLKAFRSYAVKKKNHFGNPDIVFYLSGYDVFTILDGLPTAAGLGIAYLSGLCTNFYVGLGEDMPGLFTGAHTMTHEVAHLLGATHDGDGPDSEVRGHPSAVGCSWKLGHIMSYENNGHTHHLFSQCSVRQMRHVVTLRGETCWNYTGKSYFVKGTYPGMAVTFEEFCMGIIDKKRNFTYADVSVNTTTCKVRCIYKQYYRSRYYPYSLYESTYSKEKDALDYMPCGYHEVCIKGLCVRKPTEGTVTQSTTFTTPTVPTTEPTIYTDHTTSENTKCECDCSSATSTRPTAATWTRYPPRPVTPQRPKK</sequence>
<keyword evidence="5" id="KW-0479">Metal-binding</keyword>
<evidence type="ECO:0000256" key="5">
    <source>
        <dbReference type="PROSITE-ProRule" id="PRU00276"/>
    </source>
</evidence>
<feature type="binding site" evidence="5">
    <location>
        <position position="316"/>
    </location>
    <ligand>
        <name>Zn(2+)</name>
        <dbReference type="ChEBI" id="CHEBI:29105"/>
        <note>catalytic</note>
    </ligand>
</feature>
<evidence type="ECO:0000256" key="4">
    <source>
        <dbReference type="ARBA" id="ARBA00023049"/>
    </source>
</evidence>
<protein>
    <recommendedName>
        <fullName evidence="8">Peptidase M12B domain-containing protein</fullName>
    </recommendedName>
</protein>
<keyword evidence="1" id="KW-0645">Protease</keyword>
<comment type="caution">
    <text evidence="5">Lacks conserved residue(s) required for the propagation of feature annotation.</text>
</comment>
<evidence type="ECO:0000259" key="8">
    <source>
        <dbReference type="PROSITE" id="PS50215"/>
    </source>
</evidence>
<evidence type="ECO:0000256" key="6">
    <source>
        <dbReference type="SAM" id="MobiDB-lite"/>
    </source>
</evidence>
<proteinExistence type="evidence at transcript level"/>
<feature type="binding site" evidence="5">
    <location>
        <position position="326"/>
    </location>
    <ligand>
        <name>Zn(2+)</name>
        <dbReference type="ChEBI" id="CHEBI:29105"/>
        <note>catalytic</note>
    </ligand>
</feature>
<keyword evidence="7" id="KW-0732">Signal</keyword>
<dbReference type="GO" id="GO:0046872">
    <property type="term" value="F:metal ion binding"/>
    <property type="evidence" value="ECO:0007669"/>
    <property type="project" value="UniProtKB-KW"/>
</dbReference>
<evidence type="ECO:0000256" key="3">
    <source>
        <dbReference type="ARBA" id="ARBA00022833"/>
    </source>
</evidence>
<dbReference type="PANTHER" id="PTHR11905:SF159">
    <property type="entry name" value="ADAM METALLOPROTEASE"/>
    <property type="match status" value="1"/>
</dbReference>
<keyword evidence="4" id="KW-0482">Metalloprotease</keyword>
<evidence type="ECO:0000256" key="1">
    <source>
        <dbReference type="ARBA" id="ARBA00022670"/>
    </source>
</evidence>
<evidence type="ECO:0000313" key="9">
    <source>
        <dbReference type="EMBL" id="AEO35586.1"/>
    </source>
</evidence>
<dbReference type="CDD" id="cd04272">
    <property type="entry name" value="ZnMc_salivary_gland_MPs"/>
    <property type="match status" value="1"/>
</dbReference>
<feature type="domain" description="Peptidase M12B" evidence="8">
    <location>
        <begin position="168"/>
        <end position="388"/>
    </location>
</feature>
<feature type="compositionally biased region" description="Pro residues" evidence="6">
    <location>
        <begin position="537"/>
        <end position="548"/>
    </location>
</feature>
<keyword evidence="2" id="KW-0378">Hydrolase</keyword>
<organism evidence="9">
    <name type="scientific">Amblyomma maculatum</name>
    <name type="common">Gulf Coast tick</name>
    <dbReference type="NCBI Taxonomy" id="34609"/>
    <lineage>
        <taxon>Eukaryota</taxon>
        <taxon>Metazoa</taxon>
        <taxon>Ecdysozoa</taxon>
        <taxon>Arthropoda</taxon>
        <taxon>Chelicerata</taxon>
        <taxon>Arachnida</taxon>
        <taxon>Acari</taxon>
        <taxon>Parasitiformes</taxon>
        <taxon>Ixodida</taxon>
        <taxon>Ixodoidea</taxon>
        <taxon>Ixodidae</taxon>
        <taxon>Amblyomminae</taxon>
        <taxon>Amblyomma</taxon>
    </lineage>
</organism>
<dbReference type="SUPFAM" id="SSF55486">
    <property type="entry name" value="Metalloproteases ('zincins'), catalytic domain"/>
    <property type="match status" value="1"/>
</dbReference>
<accession>G3MQ18</accession>
<dbReference type="AlphaFoldDB" id="G3MQ18"/>